<feature type="non-terminal residue" evidence="1">
    <location>
        <position position="1"/>
    </location>
</feature>
<organism evidence="1 2">
    <name type="scientific">Clarias magur</name>
    <name type="common">Asian catfish</name>
    <name type="synonym">Macropteronotus magur</name>
    <dbReference type="NCBI Taxonomy" id="1594786"/>
    <lineage>
        <taxon>Eukaryota</taxon>
        <taxon>Metazoa</taxon>
        <taxon>Chordata</taxon>
        <taxon>Craniata</taxon>
        <taxon>Vertebrata</taxon>
        <taxon>Euteleostomi</taxon>
        <taxon>Actinopterygii</taxon>
        <taxon>Neopterygii</taxon>
        <taxon>Teleostei</taxon>
        <taxon>Ostariophysi</taxon>
        <taxon>Siluriformes</taxon>
        <taxon>Clariidae</taxon>
        <taxon>Clarias</taxon>
    </lineage>
</organism>
<reference evidence="1" key="1">
    <citation type="submission" date="2020-07" db="EMBL/GenBank/DDBJ databases">
        <title>Clarias magur genome sequencing, assembly and annotation.</title>
        <authorList>
            <person name="Kushwaha B."/>
            <person name="Kumar R."/>
            <person name="Das P."/>
            <person name="Joshi C.G."/>
            <person name="Kumar D."/>
            <person name="Nagpure N.S."/>
            <person name="Pandey M."/>
            <person name="Agarwal S."/>
            <person name="Srivastava S."/>
            <person name="Singh M."/>
            <person name="Sahoo L."/>
            <person name="Jayasankar P."/>
            <person name="Meher P.K."/>
            <person name="Koringa P.G."/>
            <person name="Iquebal M.A."/>
            <person name="Das S.P."/>
            <person name="Bit A."/>
            <person name="Patnaik S."/>
            <person name="Patel N."/>
            <person name="Shah T.M."/>
            <person name="Hinsu A."/>
            <person name="Jena J.K."/>
        </authorList>
    </citation>
    <scope>NUCLEOTIDE SEQUENCE</scope>
    <source>
        <strain evidence="1">CIFAMagur01</strain>
        <tissue evidence="1">Testis</tissue>
    </source>
</reference>
<keyword evidence="1" id="KW-0255">Endonuclease</keyword>
<evidence type="ECO:0000313" key="1">
    <source>
        <dbReference type="EMBL" id="KAF5893185.1"/>
    </source>
</evidence>
<accession>A0A8J4TD42</accession>
<keyword evidence="1" id="KW-0269">Exonuclease</keyword>
<dbReference type="AlphaFoldDB" id="A0A8J4TD42"/>
<keyword evidence="1" id="KW-0540">Nuclease</keyword>
<dbReference type="GO" id="GO:0004527">
    <property type="term" value="F:exonuclease activity"/>
    <property type="evidence" value="ECO:0007669"/>
    <property type="project" value="UniProtKB-KW"/>
</dbReference>
<dbReference type="OrthoDB" id="10059070at2759"/>
<dbReference type="GO" id="GO:0004519">
    <property type="term" value="F:endonuclease activity"/>
    <property type="evidence" value="ECO:0007669"/>
    <property type="project" value="UniProtKB-KW"/>
</dbReference>
<dbReference type="EMBL" id="QNUK01000447">
    <property type="protein sequence ID" value="KAF5893185.1"/>
    <property type="molecule type" value="Genomic_DNA"/>
</dbReference>
<protein>
    <submittedName>
        <fullName evidence="1">Endonuclease exonuclease phosphatase family</fullName>
    </submittedName>
</protein>
<evidence type="ECO:0000313" key="2">
    <source>
        <dbReference type="Proteomes" id="UP000727407"/>
    </source>
</evidence>
<comment type="caution">
    <text evidence="1">The sequence shown here is derived from an EMBL/GenBank/DDBJ whole genome shotgun (WGS) entry which is preliminary data.</text>
</comment>
<proteinExistence type="predicted"/>
<dbReference type="Proteomes" id="UP000727407">
    <property type="component" value="Unassembled WGS sequence"/>
</dbReference>
<keyword evidence="1" id="KW-0378">Hydrolase</keyword>
<keyword evidence="2" id="KW-1185">Reference proteome</keyword>
<sequence length="64" mass="7598">VQRRLPLGGRVFRMEGHRVPSVAMRWITPGGKHQLGHLRHIWRRTFIKDLEILDIAWDEAKVME</sequence>
<gene>
    <name evidence="1" type="ORF">DAT39_017113</name>
</gene>
<name>A0A8J4TD42_CLAMG</name>